<reference evidence="2 3" key="1">
    <citation type="journal article" date="2015" name="Stand. Genomic Sci.">
        <title>Genomic Encyclopedia of Bacterial and Archaeal Type Strains, Phase III: the genomes of soil and plant-associated and newly described type strains.</title>
        <authorList>
            <person name="Whitman W.B."/>
            <person name="Woyke T."/>
            <person name="Klenk H.P."/>
            <person name="Zhou Y."/>
            <person name="Lilburn T.G."/>
            <person name="Beck B.J."/>
            <person name="De Vos P."/>
            <person name="Vandamme P."/>
            <person name="Eisen J.A."/>
            <person name="Garrity G."/>
            <person name="Hugenholtz P."/>
            <person name="Kyrpides N.C."/>
        </authorList>
    </citation>
    <scope>NUCLEOTIDE SEQUENCE [LARGE SCALE GENOMIC DNA]</scope>
    <source>
        <strain evidence="2 3">CV53</strain>
    </source>
</reference>
<gene>
    <name evidence="2" type="ORF">EV146_10463</name>
</gene>
<keyword evidence="1" id="KW-1133">Transmembrane helix</keyword>
<keyword evidence="1" id="KW-0812">Transmembrane</keyword>
<dbReference type="Proteomes" id="UP000295689">
    <property type="component" value="Unassembled WGS sequence"/>
</dbReference>
<feature type="transmembrane region" description="Helical" evidence="1">
    <location>
        <begin position="115"/>
        <end position="137"/>
    </location>
</feature>
<feature type="transmembrane region" description="Helical" evidence="1">
    <location>
        <begin position="50"/>
        <end position="67"/>
    </location>
</feature>
<comment type="caution">
    <text evidence="2">The sequence shown here is derived from an EMBL/GenBank/DDBJ whole genome shotgun (WGS) entry which is preliminary data.</text>
</comment>
<dbReference type="RefSeq" id="WP_132003934.1">
    <property type="nucleotide sequence ID" value="NZ_JABUHM010000009.1"/>
</dbReference>
<keyword evidence="3" id="KW-1185">Reference proteome</keyword>
<accession>A0A4R2BGH8</accession>
<evidence type="ECO:0000256" key="1">
    <source>
        <dbReference type="SAM" id="Phobius"/>
    </source>
</evidence>
<organism evidence="2 3">
    <name type="scientific">Mesobacillus foraminis</name>
    <dbReference type="NCBI Taxonomy" id="279826"/>
    <lineage>
        <taxon>Bacteria</taxon>
        <taxon>Bacillati</taxon>
        <taxon>Bacillota</taxon>
        <taxon>Bacilli</taxon>
        <taxon>Bacillales</taxon>
        <taxon>Bacillaceae</taxon>
        <taxon>Mesobacillus</taxon>
    </lineage>
</organism>
<keyword evidence="1" id="KW-0472">Membrane</keyword>
<dbReference type="AlphaFoldDB" id="A0A4R2BGH8"/>
<protein>
    <recommendedName>
        <fullName evidence="4">Prolipoprotein diacylglyceryl transferase</fullName>
    </recommendedName>
</protein>
<sequence>MDALKLGPLIIKYNVLFALGAGIAVYAILKRVTAKDQVFQKQFFDVLINSVLLFIIFYKGSILVFHPDLLQVHLLGALSLNGGVKEGLAGLAAGGMYFFYQYKKKRWLQKDAGRAILYAAVTYITAYWFLQTLFFLVV</sequence>
<feature type="transmembrane region" description="Helical" evidence="1">
    <location>
        <begin position="6"/>
        <end position="29"/>
    </location>
</feature>
<feature type="transmembrane region" description="Helical" evidence="1">
    <location>
        <begin position="87"/>
        <end position="103"/>
    </location>
</feature>
<name>A0A4R2BGH8_9BACI</name>
<evidence type="ECO:0000313" key="2">
    <source>
        <dbReference type="EMBL" id="TCN25956.1"/>
    </source>
</evidence>
<evidence type="ECO:0000313" key="3">
    <source>
        <dbReference type="Proteomes" id="UP000295689"/>
    </source>
</evidence>
<dbReference type="EMBL" id="SLVV01000004">
    <property type="protein sequence ID" value="TCN25956.1"/>
    <property type="molecule type" value="Genomic_DNA"/>
</dbReference>
<proteinExistence type="predicted"/>
<evidence type="ECO:0008006" key="4">
    <source>
        <dbReference type="Google" id="ProtNLM"/>
    </source>
</evidence>